<gene>
    <name evidence="1" type="ORF">ABVT43_01805</name>
</gene>
<name>A0ABV2BPI3_9GAMM</name>
<dbReference type="Pfam" id="PF04654">
    <property type="entry name" value="DUF599"/>
    <property type="match status" value="1"/>
</dbReference>
<evidence type="ECO:0000313" key="1">
    <source>
        <dbReference type="EMBL" id="MET1253849.1"/>
    </source>
</evidence>
<sequence>MNMNEAIPDLNFFTVVDWIALYWFILCWIGYTSFANYRLNRSTNLAQSLTELRGLWMKSMIQRDMRIPDTTSLGILQRTVTFFASTTIFILAGLLAVLGASDKAVKLAQAIPFVAEHSQSAWEMKVLFMVFIFIYAFFKFSWSVRQYNFALVMFGAAPEQNSTDTDDYVLCSNELLTSANKSFNYGLRAYTFSMAAITWFVHPILFIATTAWVVGVLYRREFYSRTLAAMQSAIRILKKQD</sequence>
<dbReference type="EMBL" id="JBEVCJ010000001">
    <property type="protein sequence ID" value="MET1253849.1"/>
    <property type="molecule type" value="Genomic_DNA"/>
</dbReference>
<evidence type="ECO:0000313" key="2">
    <source>
        <dbReference type="Proteomes" id="UP001548189"/>
    </source>
</evidence>
<dbReference type="InterPro" id="IPR006747">
    <property type="entry name" value="DUF599"/>
</dbReference>
<comment type="caution">
    <text evidence="1">The sequence shown here is derived from an EMBL/GenBank/DDBJ whole genome shotgun (WGS) entry which is preliminary data.</text>
</comment>
<keyword evidence="2" id="KW-1185">Reference proteome</keyword>
<reference evidence="1 2" key="1">
    <citation type="submission" date="2024-06" db="EMBL/GenBank/DDBJ databases">
        <authorList>
            <person name="Li F."/>
        </authorList>
    </citation>
    <scope>NUCLEOTIDE SEQUENCE [LARGE SCALE GENOMIC DNA]</scope>
    <source>
        <strain evidence="1 2">GXAS 311</strain>
    </source>
</reference>
<dbReference type="PANTHER" id="PTHR31881">
    <property type="match status" value="1"/>
</dbReference>
<proteinExistence type="predicted"/>
<dbReference type="PANTHER" id="PTHR31881:SF6">
    <property type="entry name" value="OS09G0494600 PROTEIN"/>
    <property type="match status" value="1"/>
</dbReference>
<protein>
    <submittedName>
        <fullName evidence="1">DUF599 domain-containing protein</fullName>
    </submittedName>
</protein>
<dbReference type="Proteomes" id="UP001548189">
    <property type="component" value="Unassembled WGS sequence"/>
</dbReference>
<organism evidence="1 2">
    <name type="scientific">Aliikangiella maris</name>
    <dbReference type="NCBI Taxonomy" id="3162458"/>
    <lineage>
        <taxon>Bacteria</taxon>
        <taxon>Pseudomonadati</taxon>
        <taxon>Pseudomonadota</taxon>
        <taxon>Gammaproteobacteria</taxon>
        <taxon>Oceanospirillales</taxon>
        <taxon>Pleioneaceae</taxon>
        <taxon>Aliikangiella</taxon>
    </lineage>
</organism>
<accession>A0ABV2BPI3</accession>